<dbReference type="OrthoDB" id="354at2759"/>
<reference evidence="1 2" key="3">
    <citation type="journal article" date="2004" name="Nature">
        <title>Finishing the euchromatic sequence of the human genome.</title>
        <authorList>
            <consortium name="International Human Genome Sequencing Consortium"/>
        </authorList>
    </citation>
    <scope>NUCLEOTIDE SEQUENCE [LARGE SCALE GENOMIC DNA]</scope>
</reference>
<dbReference type="GeneTree" id="ENSGT00390000004028"/>
<dbReference type="HGNC" id="HGNC:21157">
    <property type="gene designation" value="GTF2H5"/>
</dbReference>
<protein>
    <submittedName>
        <fullName evidence="1">General transcription factor IIH subunit 5</fullName>
    </submittedName>
</protein>
<evidence type="ECO:0007829" key="3">
    <source>
        <dbReference type="PeptideAtlas" id="A0A8I5KQH8"/>
    </source>
</evidence>
<reference evidence="1 2" key="1">
    <citation type="journal article" date="2001" name="Nature">
        <title>Initial sequencing and analysis of the human genome.</title>
        <authorList>
            <consortium name="International Human Genome Sequencing Consortium"/>
            <person name="Lander E.S."/>
            <person name="Linton L.M."/>
            <person name="Birren B."/>
            <person name="Nusbaum C."/>
            <person name="Zody M.C."/>
            <person name="Baldwin J."/>
            <person name="Devon K."/>
            <person name="Dewar K."/>
            <person name="Doyle M."/>
            <person name="FitzHugh W."/>
            <person name="Funke R."/>
            <person name="Gage D."/>
            <person name="Harris K."/>
            <person name="Heaford A."/>
            <person name="Howland J."/>
            <person name="Kann L."/>
            <person name="Lehoczky J."/>
            <person name="LeVine R."/>
            <person name="McEwan P."/>
            <person name="McKernan K."/>
            <person name="Meldrim J."/>
            <person name="Mesirov J.P."/>
            <person name="Miranda C."/>
            <person name="Morris W."/>
            <person name="Naylor J."/>
            <person name="Raymond C."/>
            <person name="Rosetti M."/>
            <person name="Santos R."/>
            <person name="Sheridan A."/>
            <person name="Sougnez C."/>
            <person name="Stange-Thomann N."/>
            <person name="Stojanovic N."/>
            <person name="Subramanian A."/>
            <person name="Wyman D."/>
            <person name="Rogers J."/>
            <person name="Sulston J."/>
            <person name="Ainscough R."/>
            <person name="Beck S."/>
            <person name="Bentley D."/>
            <person name="Burton J."/>
            <person name="Clee C."/>
            <person name="Carter N."/>
            <person name="Coulson A."/>
            <person name="Deadman R."/>
            <person name="Deloukas P."/>
            <person name="Dunham A."/>
            <person name="Dunham I."/>
            <person name="Durbin R."/>
            <person name="French L."/>
            <person name="Grafham D."/>
            <person name="Gregory S."/>
            <person name="Hubbard T."/>
            <person name="Humphray S."/>
            <person name="Hunt A."/>
            <person name="Jones M."/>
            <person name="Lloyd C."/>
            <person name="McMurray A."/>
            <person name="Matthews L."/>
            <person name="Mercer S."/>
            <person name="Milne S."/>
            <person name="Mullikin J.C."/>
            <person name="Mungall A."/>
            <person name="Plumb R."/>
            <person name="Ross M."/>
            <person name="Shownkeen R."/>
            <person name="Sims S."/>
            <person name="Waterston R.H."/>
            <person name="Wilson R.K."/>
            <person name="Hillier L.W."/>
            <person name="McPherson J.D."/>
            <person name="Marra M.A."/>
            <person name="Mardis E.R."/>
            <person name="Fulton L.A."/>
            <person name="Chinwalla A.T."/>
            <person name="Pepin K.H."/>
            <person name="Gish W.R."/>
            <person name="Chissoe S.L."/>
            <person name="Wendl M.C."/>
            <person name="Delehaunty K.D."/>
            <person name="Miner T.L."/>
            <person name="Delehaunty A."/>
            <person name="Kramer J.B."/>
            <person name="Cook L.L."/>
            <person name="Fulton R.S."/>
            <person name="Johnson D.L."/>
            <person name="Minx P.J."/>
            <person name="Clifton S.W."/>
            <person name="Hawkins T."/>
            <person name="Branscomb E."/>
            <person name="Predki P."/>
            <person name="Richardson P."/>
            <person name="Wenning S."/>
            <person name="Slezak T."/>
            <person name="Doggett N."/>
            <person name="Cheng J.F."/>
            <person name="Olsen A."/>
            <person name="Lucas S."/>
            <person name="Elkin C."/>
            <person name="Uberbacher E."/>
            <person name="Frazier M."/>
            <person name="Gibbs R.A."/>
            <person name="Muzny D.M."/>
            <person name="Scherer S.E."/>
            <person name="Bouck J.B."/>
            <person name="Sodergren E.J."/>
            <person name="Worley K.C."/>
            <person name="Rives C.M."/>
            <person name="Gorrell J.H."/>
            <person name="Metzker M.L."/>
            <person name="Naylor S.L."/>
            <person name="Kucherlapati R.S."/>
            <person name="Nelson D.L."/>
            <person name="Weinstock G.M."/>
            <person name="Sakaki Y."/>
            <person name="Fujiyama A."/>
            <person name="Hattori M."/>
            <person name="Yada T."/>
            <person name="Toyoda A."/>
            <person name="Itoh T."/>
            <person name="Kawagoe C."/>
            <person name="Watanabe H."/>
            <person name="Totoki Y."/>
            <person name="Taylor T."/>
            <person name="Weissenbach J."/>
            <person name="Heilig R."/>
            <person name="Saurin W."/>
            <person name="Artiguenave F."/>
            <person name="Brottier P."/>
            <person name="Bruls T."/>
            <person name="Pelletier E."/>
            <person name="Robert C."/>
            <person name="Wincker P."/>
            <person name="Smith D.R."/>
            <person name="Doucette-Stamm L."/>
            <person name="Rubenfield M."/>
            <person name="Weinstock K."/>
            <person name="Lee H.M."/>
            <person name="Dubois J."/>
            <person name="Rosenthal A."/>
            <person name="Platzer M."/>
            <person name="Nyakatura G."/>
            <person name="Taudien S."/>
            <person name="Rump A."/>
            <person name="Yang H."/>
            <person name="Yu J."/>
            <person name="Wang J."/>
            <person name="Huang G."/>
            <person name="Gu J."/>
            <person name="Hood L."/>
            <person name="Rowen L."/>
            <person name="Madan A."/>
            <person name="Qin S."/>
            <person name="Davis R.W."/>
            <person name="Federspiel N.A."/>
            <person name="Abola A.P."/>
            <person name="Proctor M.J."/>
            <person name="Myers R.M."/>
            <person name="Schmutz J."/>
            <person name="Dickson M."/>
            <person name="Grimwood J."/>
            <person name="Cox D.R."/>
            <person name="Olson M.V."/>
            <person name="Kaul R."/>
            <person name="Raymond C."/>
            <person name="Shimizu N."/>
            <person name="Kawasaki K."/>
            <person name="Minoshima S."/>
            <person name="Evans G.A."/>
            <person name="Athanasiou M."/>
            <person name="Schultz R."/>
            <person name="Roe B.A."/>
            <person name="Chen F."/>
            <person name="Pan H."/>
            <person name="Ramser J."/>
            <person name="Lehrach H."/>
            <person name="Reinhardt R."/>
            <person name="McCombie W.R."/>
            <person name="de la Bastide M."/>
            <person name="Dedhia N."/>
            <person name="Blocker H."/>
            <person name="Hornischer K."/>
            <person name="Nordsiek G."/>
            <person name="Agarwala R."/>
            <person name="Aravind L."/>
            <person name="Bailey J.A."/>
            <person name="Bateman A."/>
            <person name="Batzoglou S."/>
            <person name="Birney E."/>
            <person name="Bork P."/>
            <person name="Brown D.G."/>
            <person name="Burge C.B."/>
            <person name="Cerutti L."/>
            <person name="Chen H.C."/>
            <person name="Church D."/>
            <person name="Clamp M."/>
            <person name="Copley R.R."/>
            <person name="Doerks T."/>
            <person name="Eddy S.R."/>
            <person name="Eichler E.E."/>
            <person name="Furey T.S."/>
            <person name="Galagan J."/>
            <person name="Gilbert J.G."/>
            <person name="Harmon C."/>
            <person name="Hayashizaki Y."/>
            <person name="Haussler D."/>
            <person name="Hermjakob H."/>
            <person name="Hokamp K."/>
            <person name="Jang W."/>
            <person name="Johnson L.S."/>
            <person name="Jones T.A."/>
            <person name="Kasif S."/>
            <person name="Kaspryzk A."/>
            <person name="Kennedy S."/>
            <person name="Kent W.J."/>
            <person name="Kitts P."/>
            <person name="Koonin E.V."/>
            <person name="Korf I."/>
            <person name="Kulp D."/>
            <person name="Lancet D."/>
            <person name="Lowe T.M."/>
            <person name="McLysaght A."/>
            <person name="Mikkelsen T."/>
            <person name="Moran J.V."/>
            <person name="Mulder N."/>
            <person name="Pollara V.J."/>
            <person name="Ponting C.P."/>
            <person name="Schuler G."/>
            <person name="Schultz J."/>
            <person name="Slater G."/>
            <person name="Smit A.F."/>
            <person name="Stupka E."/>
            <person name="Szustakowski J."/>
            <person name="Thierry-Mieg D."/>
            <person name="Thierry-Mieg J."/>
            <person name="Wagner L."/>
            <person name="Wallis J."/>
            <person name="Wheeler R."/>
            <person name="Williams A."/>
            <person name="Wolf Y.I."/>
            <person name="Wolfe K.H."/>
            <person name="Yang S.P."/>
            <person name="Yeh R.F."/>
            <person name="Collins F."/>
            <person name="Guyer M.S."/>
            <person name="Peterson J."/>
            <person name="Felsenfeld A."/>
            <person name="Wetterstrand K.A."/>
            <person name="Patrinos A."/>
            <person name="Morgan M.J."/>
            <person name="de Jong P."/>
            <person name="Catanese J.J."/>
            <person name="Osoegawa K."/>
            <person name="Shizuya H."/>
            <person name="Choi S."/>
            <person name="Chen Y.J."/>
        </authorList>
    </citation>
    <scope>NUCLEOTIDE SEQUENCE [LARGE SCALE GENOMIC DNA]</scope>
</reference>
<name>A0A8I5KQH8_HUMAN</name>
<keyword evidence="3 4" id="KW-1267">Proteomics identification</keyword>
<reference evidence="1 2" key="2">
    <citation type="journal article" date="2003" name="Nature">
        <title>The DNA sequence and analysis of human chromosome 6.</title>
        <authorList>
            <person name="Mungall A.J."/>
            <person name="Palmer S.A."/>
            <person name="Sims S.K."/>
            <person name="Edwards C.A."/>
            <person name="Ashurst J.L."/>
            <person name="Wilming L."/>
            <person name="Jones M.C."/>
            <person name="Horton R."/>
            <person name="Hunt S.E."/>
            <person name="Scott C.E."/>
            <person name="Gilbert J.G."/>
            <person name="Clamp M.E."/>
            <person name="Bethel G."/>
            <person name="Milne S."/>
            <person name="Ainscough R."/>
            <person name="Almeida J.P."/>
            <person name="Ambrose K.D."/>
            <person name="Andrews T.D."/>
            <person name="Ashwell R.I."/>
            <person name="Babbage A.K."/>
            <person name="Bagguley C.L."/>
            <person name="Bailey J."/>
            <person name="Banerjee R."/>
            <person name="Barker D.J."/>
            <person name="Barlow K.F."/>
            <person name="Bates K."/>
            <person name="Beare D.M."/>
            <person name="Beasley H."/>
            <person name="Beasley O."/>
            <person name="Bird C.P."/>
            <person name="Blakey S."/>
            <person name="Bray-Allen S."/>
            <person name="Brook J."/>
            <person name="Brown A.J."/>
            <person name="Brown J.Y."/>
            <person name="Burford D.C."/>
            <person name="Burrill W."/>
            <person name="Burton J."/>
            <person name="Carder C."/>
            <person name="Carter N.P."/>
            <person name="Chapman J.C."/>
            <person name="Clark S.Y."/>
            <person name="Clark G."/>
            <person name="Clee C.M."/>
            <person name="Clegg S."/>
            <person name="Cobley V."/>
            <person name="Collier R.E."/>
            <person name="Collins J.E."/>
            <person name="Colman L.K."/>
            <person name="Corby N.R."/>
            <person name="Coville G.J."/>
            <person name="Culley K.M."/>
            <person name="Dhami P."/>
            <person name="Davies J."/>
            <person name="Dunn M."/>
            <person name="Earthrowl M.E."/>
            <person name="Ellington A.E."/>
            <person name="Evans K.A."/>
            <person name="Faulkner L."/>
            <person name="Francis M.D."/>
            <person name="Frankish A."/>
            <person name="Frankland J."/>
            <person name="French L."/>
            <person name="Garner P."/>
            <person name="Garnett J."/>
            <person name="Ghori M.J."/>
            <person name="Gilby L.M."/>
            <person name="Gillson C.J."/>
            <person name="Glithero R.J."/>
            <person name="Grafham D.V."/>
            <person name="Grant M."/>
            <person name="Gribble S."/>
            <person name="Griffiths C."/>
            <person name="Griffiths M."/>
            <person name="Hall R."/>
            <person name="Halls K.S."/>
            <person name="Hammond S."/>
            <person name="Harley J.L."/>
            <person name="Hart E.A."/>
            <person name="Heath P.D."/>
            <person name="Heathcott R."/>
            <person name="Holmes S.J."/>
            <person name="Howden P.J."/>
            <person name="Howe K.L."/>
            <person name="Howell G.R."/>
            <person name="Huckle E."/>
            <person name="Humphray S.J."/>
            <person name="Humphries M.D."/>
            <person name="Hunt A.R."/>
            <person name="Johnson C.M."/>
            <person name="Joy A.A."/>
            <person name="Kay M."/>
            <person name="Keenan S.J."/>
            <person name="Kimberley A.M."/>
            <person name="King A."/>
            <person name="Laird G.K."/>
            <person name="Langford C."/>
            <person name="Lawlor S."/>
            <person name="Leongamornlert D.A."/>
            <person name="Leversha M."/>
            <person name="Lloyd C.R."/>
            <person name="Lloyd D.M."/>
            <person name="Loveland J.E."/>
            <person name="Lovell J."/>
            <person name="Martin S."/>
            <person name="Mashreghi-Mohammadi M."/>
            <person name="Maslen G.L."/>
            <person name="Matthews L."/>
            <person name="McCann O.T."/>
            <person name="McLaren S.J."/>
            <person name="McLay K."/>
            <person name="McMurray A."/>
            <person name="Moore M.J."/>
            <person name="Mullikin J.C."/>
            <person name="Niblett D."/>
            <person name="Nickerson T."/>
            <person name="Novik K.L."/>
            <person name="Oliver K."/>
            <person name="Overton-Larty E.K."/>
            <person name="Parker A."/>
            <person name="Patel R."/>
            <person name="Pearce A.V."/>
            <person name="Peck A.I."/>
            <person name="Phillimore B."/>
            <person name="Phillips S."/>
            <person name="Plumb R.W."/>
            <person name="Porter K.M."/>
            <person name="Ramsey Y."/>
            <person name="Ranby S.A."/>
            <person name="Rice C.M."/>
            <person name="Ross M.T."/>
            <person name="Searle S.M."/>
            <person name="Sehra H.K."/>
            <person name="Sheridan E."/>
            <person name="Skuce C.D."/>
            <person name="Smith S."/>
            <person name="Smith M."/>
            <person name="Spraggon L."/>
            <person name="Squares S.L."/>
            <person name="Steward C.A."/>
            <person name="Sycamore N."/>
            <person name="Tamlyn-Hall G."/>
            <person name="Tester J."/>
            <person name="Theaker A.J."/>
            <person name="Thomas D.W."/>
            <person name="Thorpe A."/>
            <person name="Tracey A."/>
            <person name="Tromans A."/>
            <person name="Tubby B."/>
            <person name="Wall M."/>
            <person name="Wallis J.M."/>
            <person name="West A.P."/>
            <person name="White S.S."/>
            <person name="Whitehead S.L."/>
            <person name="Whittaker H."/>
            <person name="Wild A."/>
            <person name="Willey D.J."/>
            <person name="Wilmer T.E."/>
            <person name="Wood J.M."/>
            <person name="Wray P.W."/>
            <person name="Wyatt J.C."/>
            <person name="Young L."/>
            <person name="Younger R.M."/>
            <person name="Bentley D.R."/>
            <person name="Coulson A."/>
            <person name="Durbin R."/>
            <person name="Hubbard T."/>
            <person name="Sulston J.E."/>
            <person name="Dunham I."/>
            <person name="Rogers J."/>
            <person name="Beck S."/>
        </authorList>
    </citation>
    <scope>NUCLEOTIDE SEQUENCE [LARGE SCALE GENOMIC DNA]</scope>
</reference>
<evidence type="ECO:0000313" key="2">
    <source>
        <dbReference type="Proteomes" id="UP000005640"/>
    </source>
</evidence>
<dbReference type="Ensembl" id="ENST00000689383.1">
    <property type="protein sequence ID" value="ENSP00000509596.1"/>
    <property type="gene ID" value="ENSG00000272047.5"/>
</dbReference>
<proteinExistence type="evidence at protein level"/>
<sequence>MVNVLKGVLIEWPHFPFCNIIGKHPV</sequence>
<reference evidence="1" key="4">
    <citation type="submission" date="2025-08" db="UniProtKB">
        <authorList>
            <consortium name="Ensembl"/>
        </authorList>
    </citation>
    <scope>IDENTIFICATION</scope>
</reference>
<dbReference type="AlphaFoldDB" id="A0A8I5KQH8"/>
<dbReference type="EMBL" id="AL590703">
    <property type="status" value="NOT_ANNOTATED_CDS"/>
    <property type="molecule type" value="Genomic_DNA"/>
</dbReference>
<organism evidence="1 2">
    <name type="scientific">Homo sapiens</name>
    <name type="common">Human</name>
    <dbReference type="NCBI Taxonomy" id="9606"/>
    <lineage>
        <taxon>Eukaryota</taxon>
        <taxon>Metazoa</taxon>
        <taxon>Chordata</taxon>
        <taxon>Craniata</taxon>
        <taxon>Vertebrata</taxon>
        <taxon>Euteleostomi</taxon>
        <taxon>Mammalia</taxon>
        <taxon>Eutheria</taxon>
        <taxon>Euarchontoglires</taxon>
        <taxon>Primates</taxon>
        <taxon>Haplorrhini</taxon>
        <taxon>Catarrhini</taxon>
        <taxon>Hominidae</taxon>
        <taxon>Homo</taxon>
    </lineage>
</organism>
<reference evidence="1" key="5">
    <citation type="submission" date="2025-09" db="UniProtKB">
        <authorList>
            <consortium name="Ensembl"/>
        </authorList>
    </citation>
    <scope>IDENTIFICATION</scope>
</reference>
<keyword evidence="2" id="KW-1185">Reference proteome</keyword>
<dbReference type="Proteomes" id="UP000005640">
    <property type="component" value="Chromosome 6"/>
</dbReference>
<dbReference type="EMBL" id="AL133347">
    <property type="status" value="NOT_ANNOTATED_CDS"/>
    <property type="molecule type" value="Genomic_DNA"/>
</dbReference>
<dbReference type="Ensembl" id="ENST00000689383.1">
    <property type="protein sequence ID" value="ENSP00000509596.1"/>
    <property type="gene ID" value="ENSG00000272047.4"/>
</dbReference>
<evidence type="ECO:0007829" key="4">
    <source>
        <dbReference type="ProteomicsDB" id="A0A8I5KQH8"/>
    </source>
</evidence>
<dbReference type="OpenTargets" id="ENSG00000272047"/>
<evidence type="ECO:0000313" key="1">
    <source>
        <dbReference type="Ensembl" id="ENSP00000509596.1"/>
    </source>
</evidence>
<gene>
    <name evidence="1" type="primary">GTF2H5</name>
</gene>
<accession>A0A8I5KQH8</accession>